<gene>
    <name evidence="1" type="ORF">TNCT_74001</name>
</gene>
<comment type="caution">
    <text evidence="1">The sequence shown here is derived from an EMBL/GenBank/DDBJ whole genome shotgun (WGS) entry which is preliminary data.</text>
</comment>
<accession>A0A8X6H8J0</accession>
<dbReference type="EMBL" id="BMAO01020686">
    <property type="protein sequence ID" value="GFQ69152.1"/>
    <property type="molecule type" value="Genomic_DNA"/>
</dbReference>
<protein>
    <submittedName>
        <fullName evidence="1">Uncharacterized protein</fullName>
    </submittedName>
</protein>
<name>A0A8X6H8J0_TRICU</name>
<keyword evidence="2" id="KW-1185">Reference proteome</keyword>
<evidence type="ECO:0000313" key="1">
    <source>
        <dbReference type="EMBL" id="GFQ69152.1"/>
    </source>
</evidence>
<evidence type="ECO:0000313" key="2">
    <source>
        <dbReference type="Proteomes" id="UP000887116"/>
    </source>
</evidence>
<organism evidence="1 2">
    <name type="scientific">Trichonephila clavata</name>
    <name type="common">Joro spider</name>
    <name type="synonym">Nephila clavata</name>
    <dbReference type="NCBI Taxonomy" id="2740835"/>
    <lineage>
        <taxon>Eukaryota</taxon>
        <taxon>Metazoa</taxon>
        <taxon>Ecdysozoa</taxon>
        <taxon>Arthropoda</taxon>
        <taxon>Chelicerata</taxon>
        <taxon>Arachnida</taxon>
        <taxon>Araneae</taxon>
        <taxon>Araneomorphae</taxon>
        <taxon>Entelegynae</taxon>
        <taxon>Araneoidea</taxon>
        <taxon>Nephilidae</taxon>
        <taxon>Trichonephila</taxon>
    </lineage>
</organism>
<reference evidence="1" key="1">
    <citation type="submission" date="2020-07" db="EMBL/GenBank/DDBJ databases">
        <title>Multicomponent nature underlies the extraordinary mechanical properties of spider dragline silk.</title>
        <authorList>
            <person name="Kono N."/>
            <person name="Nakamura H."/>
            <person name="Mori M."/>
            <person name="Yoshida Y."/>
            <person name="Ohtoshi R."/>
            <person name="Malay A.D."/>
            <person name="Moran D.A.P."/>
            <person name="Tomita M."/>
            <person name="Numata K."/>
            <person name="Arakawa K."/>
        </authorList>
    </citation>
    <scope>NUCLEOTIDE SEQUENCE</scope>
</reference>
<dbReference type="AlphaFoldDB" id="A0A8X6H8J0"/>
<dbReference type="Proteomes" id="UP000887116">
    <property type="component" value="Unassembled WGS sequence"/>
</dbReference>
<sequence>MSGNGSCRGVNRSSSLHSLLYVTVTTIWNHHGGCSSLVVKVKDSWLSSHEFNRSTTEDRPYRGGRCTLNLSKLKCLPIDVEVRSGDASSDVVLVT</sequence>
<proteinExistence type="predicted"/>